<dbReference type="AlphaFoldDB" id="A0A6L2LZG8"/>
<dbReference type="EMBL" id="BKCJ010005515">
    <property type="protein sequence ID" value="GEU67173.1"/>
    <property type="molecule type" value="Genomic_DNA"/>
</dbReference>
<reference evidence="1" key="1">
    <citation type="journal article" date="2019" name="Sci. Rep.">
        <title>Draft genome of Tanacetum cinerariifolium, the natural source of mosquito coil.</title>
        <authorList>
            <person name="Yamashiro T."/>
            <person name="Shiraishi A."/>
            <person name="Satake H."/>
            <person name="Nakayama K."/>
        </authorList>
    </citation>
    <scope>NUCLEOTIDE SEQUENCE</scope>
</reference>
<comment type="caution">
    <text evidence="1">The sequence shown here is derived from an EMBL/GenBank/DDBJ whole genome shotgun (WGS) entry which is preliminary data.</text>
</comment>
<evidence type="ECO:0000313" key="1">
    <source>
        <dbReference type="EMBL" id="GEU67173.1"/>
    </source>
</evidence>
<sequence>MELETTQTITTAKLPMLKQGNYKMWRLRIEQYFEVQDYALWDVIKNGPVTTKEKAEKNNDVKARSMLLMALSNEHLITFNQYKDAKSLFVVIETKKTQKTLLKQMYENFSATSTYSFDSIFNSLQKIGCQLVVLGKFISQEALNLNFLRSFPYEWNTHVVV</sequence>
<organism evidence="1">
    <name type="scientific">Tanacetum cinerariifolium</name>
    <name type="common">Dalmatian daisy</name>
    <name type="synonym">Chrysanthemum cinerariifolium</name>
    <dbReference type="NCBI Taxonomy" id="118510"/>
    <lineage>
        <taxon>Eukaryota</taxon>
        <taxon>Viridiplantae</taxon>
        <taxon>Streptophyta</taxon>
        <taxon>Embryophyta</taxon>
        <taxon>Tracheophyta</taxon>
        <taxon>Spermatophyta</taxon>
        <taxon>Magnoliopsida</taxon>
        <taxon>eudicotyledons</taxon>
        <taxon>Gunneridae</taxon>
        <taxon>Pentapetalae</taxon>
        <taxon>asterids</taxon>
        <taxon>campanulids</taxon>
        <taxon>Asterales</taxon>
        <taxon>Asteraceae</taxon>
        <taxon>Asteroideae</taxon>
        <taxon>Anthemideae</taxon>
        <taxon>Anthemidinae</taxon>
        <taxon>Tanacetum</taxon>
    </lineage>
</organism>
<accession>A0A6L2LZG8</accession>
<protein>
    <submittedName>
        <fullName evidence="1">Ribonuclease H-like domain-containing protein</fullName>
    </submittedName>
</protein>
<proteinExistence type="predicted"/>
<gene>
    <name evidence="1" type="ORF">Tci_039151</name>
</gene>
<dbReference type="Pfam" id="PF14223">
    <property type="entry name" value="Retrotran_gag_2"/>
    <property type="match status" value="1"/>
</dbReference>
<name>A0A6L2LZG8_TANCI</name>